<name>A0A3N4KMQ3_9PEZI</name>
<accession>A0A3N4KMQ3</accession>
<dbReference type="InParanoid" id="A0A3N4KMQ3"/>
<dbReference type="OrthoDB" id="10386563at2759"/>
<evidence type="ECO:0000256" key="1">
    <source>
        <dbReference type="SAM" id="Coils"/>
    </source>
</evidence>
<gene>
    <name evidence="2" type="ORF">P167DRAFT_566398</name>
</gene>
<evidence type="ECO:0000313" key="2">
    <source>
        <dbReference type="EMBL" id="RPB10649.1"/>
    </source>
</evidence>
<feature type="coiled-coil region" evidence="1">
    <location>
        <begin position="53"/>
        <end position="80"/>
    </location>
</feature>
<dbReference type="EMBL" id="ML119141">
    <property type="protein sequence ID" value="RPB10649.1"/>
    <property type="molecule type" value="Genomic_DNA"/>
</dbReference>
<protein>
    <submittedName>
        <fullName evidence="2">Uncharacterized protein</fullName>
    </submittedName>
</protein>
<keyword evidence="3" id="KW-1185">Reference proteome</keyword>
<sequence length="144" mass="16952">MEAPIPAEQLKALVDLLQEHLSEIFYVEQRIEDLNELFAAHYPEQTAKARHFLHFLTREKREVRARLDAAENKRMAVLDEIYKLSPGVTIIGSEGMGDNFYREQQRLSDPVIMEEWGMMRGVPNREDEDIGFWTSMWEFMEFSV</sequence>
<keyword evidence="1" id="KW-0175">Coiled coil</keyword>
<proteinExistence type="predicted"/>
<organism evidence="2 3">
    <name type="scientific">Morchella conica CCBAS932</name>
    <dbReference type="NCBI Taxonomy" id="1392247"/>
    <lineage>
        <taxon>Eukaryota</taxon>
        <taxon>Fungi</taxon>
        <taxon>Dikarya</taxon>
        <taxon>Ascomycota</taxon>
        <taxon>Pezizomycotina</taxon>
        <taxon>Pezizomycetes</taxon>
        <taxon>Pezizales</taxon>
        <taxon>Morchellaceae</taxon>
        <taxon>Morchella</taxon>
    </lineage>
</organism>
<evidence type="ECO:0000313" key="3">
    <source>
        <dbReference type="Proteomes" id="UP000277580"/>
    </source>
</evidence>
<reference evidence="2 3" key="1">
    <citation type="journal article" date="2018" name="Nat. Ecol. Evol.">
        <title>Pezizomycetes genomes reveal the molecular basis of ectomycorrhizal truffle lifestyle.</title>
        <authorList>
            <person name="Murat C."/>
            <person name="Payen T."/>
            <person name="Noel B."/>
            <person name="Kuo A."/>
            <person name="Morin E."/>
            <person name="Chen J."/>
            <person name="Kohler A."/>
            <person name="Krizsan K."/>
            <person name="Balestrini R."/>
            <person name="Da Silva C."/>
            <person name="Montanini B."/>
            <person name="Hainaut M."/>
            <person name="Levati E."/>
            <person name="Barry K.W."/>
            <person name="Belfiori B."/>
            <person name="Cichocki N."/>
            <person name="Clum A."/>
            <person name="Dockter R.B."/>
            <person name="Fauchery L."/>
            <person name="Guy J."/>
            <person name="Iotti M."/>
            <person name="Le Tacon F."/>
            <person name="Lindquist E.A."/>
            <person name="Lipzen A."/>
            <person name="Malagnac F."/>
            <person name="Mello A."/>
            <person name="Molinier V."/>
            <person name="Miyauchi S."/>
            <person name="Poulain J."/>
            <person name="Riccioni C."/>
            <person name="Rubini A."/>
            <person name="Sitrit Y."/>
            <person name="Splivallo R."/>
            <person name="Traeger S."/>
            <person name="Wang M."/>
            <person name="Zifcakova L."/>
            <person name="Wipf D."/>
            <person name="Zambonelli A."/>
            <person name="Paolocci F."/>
            <person name="Nowrousian M."/>
            <person name="Ottonello S."/>
            <person name="Baldrian P."/>
            <person name="Spatafora J.W."/>
            <person name="Henrissat B."/>
            <person name="Nagy L.G."/>
            <person name="Aury J.M."/>
            <person name="Wincker P."/>
            <person name="Grigoriev I.V."/>
            <person name="Bonfante P."/>
            <person name="Martin F.M."/>
        </authorList>
    </citation>
    <scope>NUCLEOTIDE SEQUENCE [LARGE SCALE GENOMIC DNA]</scope>
    <source>
        <strain evidence="2 3">CCBAS932</strain>
    </source>
</reference>
<dbReference type="AlphaFoldDB" id="A0A3N4KMQ3"/>
<dbReference type="Proteomes" id="UP000277580">
    <property type="component" value="Unassembled WGS sequence"/>
</dbReference>